<protein>
    <submittedName>
        <fullName evidence="2">SbcC/MukB-like Walker B domain-containing protein</fullName>
    </submittedName>
</protein>
<gene>
    <name evidence="2" type="ORF">QOZ88_19535</name>
</gene>
<sequence>MTTTVPMSTLTGVPEPTRGRWEPLRAGIVNLFRYDEQTFTFHRGRLLIRGNNGSGKSMALEVLLPFVFDADLTPSKLSTFGGNNRNMYLWLIGFDKTGTRTSERAYVWVEFGRQTADGTGEFFTAGAMLEGTRGGDVKPTYFTTNARIGVDLSVGSPGREPLNKNALAKELEQHTAAGRPGKVHADARSHRTAVNAALFHMPDKRFDALRGTLRQLRRPKLSDKLDEAELNRVLRDSLPPVADATVADLAEGFERLDRHAAAVTELTATIEHLGSLRDSYRRYARAAVAARADAVAAAETGIESVRDRATAAQAAVDAATGELKTIGARRDVIGERTSRISGRMAALQESEAFTEGADLEPLRELVAALETEAGAAAGRAQRAQQEATRDAATSDRRTQQAENAVAALTDARAVAADAAGGAHTTGLDAELAESVAQLRASDVADDVALDAAVTAARGLTDELSARLSPWAGEVGKLVSLAAAAADKHTRAAAAHAETERADSDVAAVEEALNTALDGDRATMLGWLDELTTWAADSPQLRAGQAPPLPWEPATAAEFARRWAREAAAARTAALLELQTALGAIVSARAEAASRAQAAAESLEALAEMTDRAAAAAAARDAAGVAFRTQVGQWTAGLVELPQAAAVPDWSAVADLRLAAAARNWAAAAAADAAQQLHRVQAGLEARRGPLTERIEELTAAEEHLAAGGLPQLPVPATRGADRTGRAGAPLYLLVEFADTVPAHEHLGIEAATIGAGLADAWLSPDGTLRSADGGGPLLDTQLIADVPPVASSLAGVLVPADSTGHADTPVPADVVTAVLSRIACLPSATGTTTDAPDASGGLVIGADGTWRAGALAGAHRVSDVTLLGAAAREADRRAKLAAVRAELGELTAAVTDLNGQLTVVQQRLAATDAERGAVADDEELRDAEAAASRSAAAVTERAEGCAAQLRAATTDVAPLPVGVAVDAHDDAGARAVQALAEHAGPAVAAVAGQPAAGHGPALREAAGHAAVAAQAWQAAAIVREQAAAAVREDLAAVGRERDALPADDAVTTARAALHSPRAALQVAGQRLAERQAEESRARSVAIGADEARDAALAGAGLPAGTDPAALAAAVRGYRAAAERWLRAAADTVRATGAAALALRASLSSADDAAQAQAAATAAAGAYAQADERLKTKTERFGAEYADIVDDLARLQGERTNLLKELEDLAKTEREQLIAQATAQATLGAVAAARIAAETARAAAHEAFLAAARLGLLAVAGLAEAAGADLPAGGEGGQGGDGEPADGGLGLRAVRTAARAVRDAVGDRLPRSAEAVEAAANRVHERRYELDPLLANGGVSVRDEQRASLMVLHAVRGGRSLPLLDMIGALGEDRDTAAGLVAAEEAELFRRFLADDTRREVTSRVRDARTQVTQMARLMAAHPTGSGLRVQLRWAPDETNAPGMQEIVKLMAKDAPLESEKERLADFFRARVAQVRANAEVDYTAQLAELLDYRQWWKFVVEFQRGSETGWTPLTGKAHGALSGGEKAVCLHLPLFAAAASYSDNAPLRFTDGDGSERPGAPRLILLDEVFAGVDEDNRGELFELIGDLDLDLVATSESERGLYPQLDGLSIYQLYASDTAVLAARSVWDGAAEHNLLEDDLLSDLGGTAEQGDLFS</sequence>
<dbReference type="InterPro" id="IPR027417">
    <property type="entry name" value="P-loop_NTPase"/>
</dbReference>
<dbReference type="RefSeq" id="WP_306001373.1">
    <property type="nucleotide sequence ID" value="NZ_JASNFN010000031.1"/>
</dbReference>
<evidence type="ECO:0000256" key="1">
    <source>
        <dbReference type="SAM" id="MobiDB-lite"/>
    </source>
</evidence>
<dbReference type="EMBL" id="JASNFN010000031">
    <property type="protein sequence ID" value="MDP5184830.1"/>
    <property type="molecule type" value="Genomic_DNA"/>
</dbReference>
<feature type="region of interest" description="Disordered" evidence="1">
    <location>
        <begin position="377"/>
        <end position="400"/>
    </location>
</feature>
<dbReference type="SUPFAM" id="SSF52540">
    <property type="entry name" value="P-loop containing nucleoside triphosphate hydrolases"/>
    <property type="match status" value="1"/>
</dbReference>
<evidence type="ECO:0000313" key="3">
    <source>
        <dbReference type="Proteomes" id="UP001233673"/>
    </source>
</evidence>
<dbReference type="Pfam" id="PF13558">
    <property type="entry name" value="SbcC_Walker_B"/>
    <property type="match status" value="1"/>
</dbReference>
<accession>A0ABT9IGY4</accession>
<feature type="compositionally biased region" description="Basic and acidic residues" evidence="1">
    <location>
        <begin position="387"/>
        <end position="399"/>
    </location>
</feature>
<name>A0ABT9IGY4_9ACTN</name>
<evidence type="ECO:0000313" key="2">
    <source>
        <dbReference type="EMBL" id="MDP5184830.1"/>
    </source>
</evidence>
<keyword evidence="3" id="KW-1185">Reference proteome</keyword>
<reference evidence="3" key="1">
    <citation type="submission" date="2023-05" db="EMBL/GenBank/DDBJ databases">
        <title>Draft genome of Pseudofrankia sp. BMG5.37.</title>
        <authorList>
            <person name="Gtari M."/>
            <person name="Ghodhbane F."/>
            <person name="Sbissi I."/>
        </authorList>
    </citation>
    <scope>NUCLEOTIDE SEQUENCE [LARGE SCALE GENOMIC DNA]</scope>
    <source>
        <strain evidence="3">BMG 814</strain>
    </source>
</reference>
<proteinExistence type="predicted"/>
<dbReference type="Proteomes" id="UP001233673">
    <property type="component" value="Unassembled WGS sequence"/>
</dbReference>
<organism evidence="2 3">
    <name type="scientific">Blastococcus carthaginiensis</name>
    <dbReference type="NCBI Taxonomy" id="3050034"/>
    <lineage>
        <taxon>Bacteria</taxon>
        <taxon>Bacillati</taxon>
        <taxon>Actinomycetota</taxon>
        <taxon>Actinomycetes</taxon>
        <taxon>Geodermatophilales</taxon>
        <taxon>Geodermatophilaceae</taxon>
        <taxon>Blastococcus</taxon>
    </lineage>
</organism>
<feature type="compositionally biased region" description="Low complexity" evidence="1">
    <location>
        <begin position="377"/>
        <end position="386"/>
    </location>
</feature>
<comment type="caution">
    <text evidence="2">The sequence shown here is derived from an EMBL/GenBank/DDBJ whole genome shotgun (WGS) entry which is preliminary data.</text>
</comment>